<dbReference type="InterPro" id="IPR011990">
    <property type="entry name" value="TPR-like_helical_dom_sf"/>
</dbReference>
<accession>A0A6L9MUG5</accession>
<evidence type="ECO:0000256" key="1">
    <source>
        <dbReference type="ARBA" id="ARBA00022737"/>
    </source>
</evidence>
<reference evidence="3 4" key="1">
    <citation type="submission" date="2020-01" db="EMBL/GenBank/DDBJ databases">
        <title>Genomes of bacteria type strains.</title>
        <authorList>
            <person name="Chen J."/>
            <person name="Zhu S."/>
            <person name="Yang J."/>
        </authorList>
    </citation>
    <scope>NUCLEOTIDE SEQUENCE [LARGE SCALE GENOMIC DNA]</scope>
    <source>
        <strain evidence="3 4">LMG 22958</strain>
    </source>
</reference>
<dbReference type="PANTHER" id="PTHR45586:SF1">
    <property type="entry name" value="LIPOPOLYSACCHARIDE ASSEMBLY PROTEIN B"/>
    <property type="match status" value="1"/>
</dbReference>
<dbReference type="PROSITE" id="PS51257">
    <property type="entry name" value="PROKAR_LIPOPROTEIN"/>
    <property type="match status" value="1"/>
</dbReference>
<dbReference type="InterPro" id="IPR014266">
    <property type="entry name" value="PEP-CTERM_TPR_PrsT"/>
</dbReference>
<keyword evidence="1" id="KW-0677">Repeat</keyword>
<dbReference type="EMBL" id="JAAAWP010000005">
    <property type="protein sequence ID" value="NDW21902.1"/>
    <property type="molecule type" value="Genomic_DNA"/>
</dbReference>
<dbReference type="AlphaFoldDB" id="A0A6L9MUG5"/>
<evidence type="ECO:0000256" key="2">
    <source>
        <dbReference type="ARBA" id="ARBA00022803"/>
    </source>
</evidence>
<keyword evidence="2" id="KW-0802">TPR repeat</keyword>
<dbReference type="RefSeq" id="WP_163111799.1">
    <property type="nucleotide sequence ID" value="NZ_JAAAWP010000005.1"/>
</dbReference>
<dbReference type="NCBIfam" id="TIGR02917">
    <property type="entry name" value="PEP_TPR_lipo"/>
    <property type="match status" value="1"/>
</dbReference>
<dbReference type="Proteomes" id="UP000478837">
    <property type="component" value="Unassembled WGS sequence"/>
</dbReference>
<dbReference type="Pfam" id="PF13432">
    <property type="entry name" value="TPR_16"/>
    <property type="match status" value="2"/>
</dbReference>
<dbReference type="InterPro" id="IPR051012">
    <property type="entry name" value="CellSynth/LPSAsmb/PSIAsmb"/>
</dbReference>
<dbReference type="SMART" id="SM00028">
    <property type="entry name" value="TPR"/>
    <property type="match status" value="8"/>
</dbReference>
<dbReference type="Pfam" id="PF13174">
    <property type="entry name" value="TPR_6"/>
    <property type="match status" value="1"/>
</dbReference>
<keyword evidence="4" id="KW-1185">Reference proteome</keyword>
<dbReference type="InterPro" id="IPR019734">
    <property type="entry name" value="TPR_rpt"/>
</dbReference>
<dbReference type="Pfam" id="PF14559">
    <property type="entry name" value="TPR_19"/>
    <property type="match status" value="1"/>
</dbReference>
<name>A0A6L9MUG5_9ALTE</name>
<gene>
    <name evidence="3" type="primary">prsT</name>
    <name evidence="3" type="ORF">GTW09_10250</name>
</gene>
<proteinExistence type="predicted"/>
<evidence type="ECO:0000313" key="4">
    <source>
        <dbReference type="Proteomes" id="UP000478837"/>
    </source>
</evidence>
<comment type="caution">
    <text evidence="3">The sequence shown here is derived from an EMBL/GenBank/DDBJ whole genome shotgun (WGS) entry which is preliminary data.</text>
</comment>
<dbReference type="SUPFAM" id="SSF48452">
    <property type="entry name" value="TPR-like"/>
    <property type="match status" value="4"/>
</dbReference>
<dbReference type="Gene3D" id="1.25.40.10">
    <property type="entry name" value="Tetratricopeptide repeat domain"/>
    <property type="match status" value="4"/>
</dbReference>
<evidence type="ECO:0000313" key="3">
    <source>
        <dbReference type="EMBL" id="NDW21902.1"/>
    </source>
</evidence>
<protein>
    <submittedName>
        <fullName evidence="3">PEP-CTERM system TPR-repeat protein PrsT</fullName>
    </submittedName>
</protein>
<dbReference type="PANTHER" id="PTHR45586">
    <property type="entry name" value="TPR REPEAT-CONTAINING PROTEIN PA4667"/>
    <property type="match status" value="1"/>
</dbReference>
<organism evidence="3 4">
    <name type="scientific">Alteromonas hispanica</name>
    <dbReference type="NCBI Taxonomy" id="315421"/>
    <lineage>
        <taxon>Bacteria</taxon>
        <taxon>Pseudomonadati</taxon>
        <taxon>Pseudomonadota</taxon>
        <taxon>Gammaproteobacteria</taxon>
        <taxon>Alteromonadales</taxon>
        <taxon>Alteromonadaceae</taxon>
        <taxon>Alteromonas/Salinimonas group</taxon>
        <taxon>Alteromonas</taxon>
    </lineage>
</organism>
<sequence>MSKNNSNKIFKRSTVAVLLLTALLSGCSEKSMESHLADARNYVSEQQPDAAVVEYKNAIQKSPNAPEPRFELGKLYLETNNFVAAEKELNKALELGYAAGEVIPLLSKAYQQSGAENALSEVDYRAQGMTAVESAEVGFYKLQALMQLDKREEAEALIADLTTLDTSSVYKGLIDSYVFVLNNDAEAAIAATEALREQAPTNKDVLQQLAKLYLQNGTPEKAAVVYGDYIKSYPNDTASKFAYAALLIELRALDTAEPIVEELLALNDTHPLLNTFKGIIESAKGNYAEALERLEIAVQNGRSDQVVRLIAGFSAYQIQDFESAQRHLTMIASSLPDNHPGLRMLADSMLQLGENDNALEILERVEGEAASDAALFSKASYQLLIDGNVVGAKQMVERSEEISTSAEDLARLGVLQLSLNDVAGLVNLEEAVNQAPESATTQSTLVRAYIATNQLDKAKDASSNWLEQSPNDATPLVYLGAIATAQGEFDKAAAYFDDASTREGAENELVYARTQLLIAQDDNESATAFIRAFIDENPNDIRALTMWYALAAQNDAVAPVVSHVEAQLDSAPDAIEMRLLLARLYAFDNAIDKTVALLADVEGDKETPMAFWNIKGQALIAANNVKNAETFFDRWLSFYPQDKSAVLGKLLILDSQKQFTQGVALTSRVLDKRPDAQISLLKAYFHSRIGQSKPAWSIINNSADSVKELPFVRGIIARLHLIDNAPAEAVEHAEAAYDATPNSDNALLLVAAYEMSGKAEQAFKFLEKHVAENSKDVSSSMLLAERQIRQDRAAALATYEAILTQTPDNFVALNNLAYLAFEDNNLVQAETLAKRAVALRSDNADAVDTLAQIYIAKGDNEAALSLYEEIATRDIPNEEVYLNHVELLVELDKTALAKRRLQAREFTRDDLKQKAAELRKALGIASNG</sequence>